<dbReference type="GO" id="GO:0031179">
    <property type="term" value="P:peptide modification"/>
    <property type="evidence" value="ECO:0007669"/>
    <property type="project" value="InterPro"/>
</dbReference>
<proteinExistence type="predicted"/>
<feature type="binding site" evidence="1">
    <location>
        <position position="370"/>
    </location>
    <ligand>
        <name>Zn(2+)</name>
        <dbReference type="ChEBI" id="CHEBI:29105"/>
    </ligand>
</feature>
<keyword evidence="4" id="KW-1185">Reference proteome</keyword>
<dbReference type="Proteomes" id="UP000190037">
    <property type="component" value="Unassembled WGS sequence"/>
</dbReference>
<dbReference type="InterPro" id="IPR033889">
    <property type="entry name" value="LanC"/>
</dbReference>
<keyword evidence="1" id="KW-0862">Zinc</keyword>
<evidence type="ECO:0000256" key="2">
    <source>
        <dbReference type="SAM" id="MobiDB-lite"/>
    </source>
</evidence>
<evidence type="ECO:0000256" key="1">
    <source>
        <dbReference type="PIRSR" id="PIRSR607822-1"/>
    </source>
</evidence>
<dbReference type="RefSeq" id="WP_078979879.1">
    <property type="nucleotide sequence ID" value="NZ_MWQN01000002.1"/>
</dbReference>
<feature type="region of interest" description="Disordered" evidence="2">
    <location>
        <begin position="1"/>
        <end position="22"/>
    </location>
</feature>
<evidence type="ECO:0000313" key="3">
    <source>
        <dbReference type="EMBL" id="OPC78679.1"/>
    </source>
</evidence>
<keyword evidence="1" id="KW-0479">Metal-binding</keyword>
<protein>
    <recommendedName>
        <fullName evidence="5">Lanthionine synthetase</fullName>
    </recommendedName>
</protein>
<dbReference type="EMBL" id="MWQN01000002">
    <property type="protein sequence ID" value="OPC78679.1"/>
    <property type="molecule type" value="Genomic_DNA"/>
</dbReference>
<feature type="binding site" evidence="1">
    <location>
        <position position="320"/>
    </location>
    <ligand>
        <name>Zn(2+)</name>
        <dbReference type="ChEBI" id="CHEBI:29105"/>
    </ligand>
</feature>
<feature type="binding site" evidence="1">
    <location>
        <position position="369"/>
    </location>
    <ligand>
        <name>Zn(2+)</name>
        <dbReference type="ChEBI" id="CHEBI:29105"/>
    </ligand>
</feature>
<organism evidence="3 4">
    <name type="scientific">Embleya scabrispora</name>
    <dbReference type="NCBI Taxonomy" id="159449"/>
    <lineage>
        <taxon>Bacteria</taxon>
        <taxon>Bacillati</taxon>
        <taxon>Actinomycetota</taxon>
        <taxon>Actinomycetes</taxon>
        <taxon>Kitasatosporales</taxon>
        <taxon>Streptomycetaceae</taxon>
        <taxon>Embleya</taxon>
    </lineage>
</organism>
<gene>
    <name evidence="3" type="ORF">B4N89_31425</name>
</gene>
<evidence type="ECO:0000313" key="4">
    <source>
        <dbReference type="Proteomes" id="UP000190037"/>
    </source>
</evidence>
<dbReference type="InterPro" id="IPR007822">
    <property type="entry name" value="LANC-like"/>
</dbReference>
<dbReference type="OrthoDB" id="1882482at2"/>
<name>A0A1T3NPE3_9ACTN</name>
<dbReference type="STRING" id="159449.B4N89_31425"/>
<dbReference type="SMR" id="A0A1T3NPE3"/>
<dbReference type="Gene3D" id="1.50.10.20">
    <property type="match status" value="1"/>
</dbReference>
<dbReference type="PRINTS" id="PR01955">
    <property type="entry name" value="LANCFRANKIA"/>
</dbReference>
<dbReference type="SUPFAM" id="SSF158745">
    <property type="entry name" value="LanC-like"/>
    <property type="match status" value="1"/>
</dbReference>
<accession>A0A1T3NPE3</accession>
<dbReference type="PRINTS" id="PR01950">
    <property type="entry name" value="LANCSUPER"/>
</dbReference>
<dbReference type="Pfam" id="PF05147">
    <property type="entry name" value="LANC_like"/>
    <property type="match status" value="1"/>
</dbReference>
<evidence type="ECO:0008006" key="5">
    <source>
        <dbReference type="Google" id="ProtNLM"/>
    </source>
</evidence>
<dbReference type="AlphaFoldDB" id="A0A1T3NPE3"/>
<reference evidence="3 4" key="1">
    <citation type="submission" date="2017-03" db="EMBL/GenBank/DDBJ databases">
        <title>Draft genome sequence of Streptomyces scabrisporus NF3, endophyte isolated from Amphipterygium adstringens.</title>
        <authorList>
            <person name="Vazquez M."/>
            <person name="Ceapa C.D."/>
            <person name="Rodriguez Luna D."/>
            <person name="Sanchez Esquivel S."/>
        </authorList>
    </citation>
    <scope>NUCLEOTIDE SEQUENCE [LARGE SCALE GENOMIC DNA]</scope>
    <source>
        <strain evidence="3 4">NF3</strain>
    </source>
</reference>
<comment type="caution">
    <text evidence="3">The sequence shown here is derived from an EMBL/GenBank/DDBJ whole genome shotgun (WGS) entry which is preliminary data.</text>
</comment>
<sequence length="460" mass="48950">MTDERRTDVVTPTRGAGEPPHAERARATVARVLDRLADPAAVADDTIAIAARSWAPECASPWSELSLSSGCPGVSLAFGGTTPRGPEHTVRAHAYLKRAMEVMAREDFPTGGMFDGPGAVAVATLVAHEATGGYVSALARLDDHRRRVIRATLPRPRTHVPLVSNAEFETVRGLSGMGRYLLARVDGGSGTDAGIDEVRMVLSYLVGLTEGEITHRGRRVPRWWASGAPKIGQEADFPAGHLNLGLSHGVAGPLALLASAWRAGVRVPGHQAAMESLVALLVRCAVPTGEALWWPPSYSLDQWAAGSPGPDPRFPRPSWCYGVPGVSRAIQLAALALDRPDWHELTRRSLIGLLATPISEWGVEDSALCHGRAGLLHLLGLLGEHVDDARLPVVRDELAALILDGYDDEHRFGFRVAMTDAAVGADIPSFLEGAAGVALALDAYAEGRARAGWDRVLMVA</sequence>
<dbReference type="SMART" id="SM01260">
    <property type="entry name" value="LANC_like"/>
    <property type="match status" value="1"/>
</dbReference>
<dbReference type="CDD" id="cd04793">
    <property type="entry name" value="LanC"/>
    <property type="match status" value="1"/>
</dbReference>
<dbReference type="GO" id="GO:0046872">
    <property type="term" value="F:metal ion binding"/>
    <property type="evidence" value="ECO:0007669"/>
    <property type="project" value="UniProtKB-KW"/>
</dbReference>